<accession>A0AAV1YVY1</accession>
<evidence type="ECO:0000256" key="2">
    <source>
        <dbReference type="ARBA" id="ARBA00023157"/>
    </source>
</evidence>
<dbReference type="Gene3D" id="2.70.130.10">
    <property type="entry name" value="Mannose-6-phosphate receptor binding domain"/>
    <property type="match status" value="1"/>
</dbReference>
<gene>
    <name evidence="4" type="ORF">LARSCL_LOCUS770</name>
</gene>
<dbReference type="PANTHER" id="PTHR12630">
    <property type="entry name" value="N-LINKED OLIGOSACCHARIDE PROCESSING"/>
    <property type="match status" value="1"/>
</dbReference>
<keyword evidence="1" id="KW-0732">Signal</keyword>
<dbReference type="EMBL" id="CAXIEN010000004">
    <property type="protein sequence ID" value="CAL1262073.1"/>
    <property type="molecule type" value="Genomic_DNA"/>
</dbReference>
<keyword evidence="2" id="KW-1015">Disulfide bond</keyword>
<dbReference type="GO" id="GO:0005794">
    <property type="term" value="C:Golgi apparatus"/>
    <property type="evidence" value="ECO:0007669"/>
    <property type="project" value="TreeGrafter"/>
</dbReference>
<evidence type="ECO:0000313" key="4">
    <source>
        <dbReference type="EMBL" id="CAL1262073.1"/>
    </source>
</evidence>
<dbReference type="InterPro" id="IPR009011">
    <property type="entry name" value="Man6P_isomerase_rcpt-bd_dom_sf"/>
</dbReference>
<dbReference type="InterPro" id="IPR001202">
    <property type="entry name" value="WW_dom"/>
</dbReference>
<comment type="caution">
    <text evidence="4">The sequence shown here is derived from an EMBL/GenBank/DDBJ whole genome shotgun (WGS) entry which is preliminary data.</text>
</comment>
<proteinExistence type="predicted"/>
<dbReference type="PANTHER" id="PTHR12630:SF6">
    <property type="entry name" value="N-ACETYLGLUCOSAMINE-1-PHOSPHOTRANSFERASE SUBUNIT GAMMA"/>
    <property type="match status" value="1"/>
</dbReference>
<dbReference type="InterPro" id="IPR039794">
    <property type="entry name" value="Gtb1-like"/>
</dbReference>
<dbReference type="SUPFAM" id="SSF50911">
    <property type="entry name" value="Mannose 6-phosphate receptor domain"/>
    <property type="match status" value="1"/>
</dbReference>
<dbReference type="Proteomes" id="UP001497382">
    <property type="component" value="Unassembled WGS sequence"/>
</dbReference>
<dbReference type="AlphaFoldDB" id="A0AAV1YVY1"/>
<evidence type="ECO:0000259" key="3">
    <source>
        <dbReference type="PROSITE" id="PS51914"/>
    </source>
</evidence>
<evidence type="ECO:0000256" key="1">
    <source>
        <dbReference type="ARBA" id="ARBA00022729"/>
    </source>
</evidence>
<evidence type="ECO:0000313" key="5">
    <source>
        <dbReference type="Proteomes" id="UP001497382"/>
    </source>
</evidence>
<reference evidence="4 5" key="1">
    <citation type="submission" date="2024-04" db="EMBL/GenBank/DDBJ databases">
        <authorList>
            <person name="Rising A."/>
            <person name="Reimegard J."/>
            <person name="Sonavane S."/>
            <person name="Akerstrom W."/>
            <person name="Nylinder S."/>
            <person name="Hedman E."/>
            <person name="Kallberg Y."/>
        </authorList>
    </citation>
    <scope>NUCLEOTIDE SEQUENCE [LARGE SCALE GENOMIC DNA]</scope>
</reference>
<protein>
    <recommendedName>
        <fullName evidence="3">MRH domain-containing protein</fullName>
    </recommendedName>
</protein>
<dbReference type="PROSITE" id="PS01159">
    <property type="entry name" value="WW_DOMAIN_1"/>
    <property type="match status" value="1"/>
</dbReference>
<feature type="domain" description="MRH" evidence="3">
    <location>
        <begin position="112"/>
        <end position="213"/>
    </location>
</feature>
<dbReference type="InterPro" id="IPR044865">
    <property type="entry name" value="MRH_dom"/>
</dbReference>
<keyword evidence="5" id="KW-1185">Reference proteome</keyword>
<dbReference type="Pfam" id="PF13015">
    <property type="entry name" value="PRKCSH_1"/>
    <property type="match status" value="1"/>
</dbReference>
<dbReference type="InterPro" id="IPR036607">
    <property type="entry name" value="PRKCSH"/>
</dbReference>
<organism evidence="4 5">
    <name type="scientific">Larinioides sclopetarius</name>
    <dbReference type="NCBI Taxonomy" id="280406"/>
    <lineage>
        <taxon>Eukaryota</taxon>
        <taxon>Metazoa</taxon>
        <taxon>Ecdysozoa</taxon>
        <taxon>Arthropoda</taxon>
        <taxon>Chelicerata</taxon>
        <taxon>Arachnida</taxon>
        <taxon>Araneae</taxon>
        <taxon>Araneomorphae</taxon>
        <taxon>Entelegynae</taxon>
        <taxon>Araneoidea</taxon>
        <taxon>Araneidae</taxon>
        <taxon>Larinioides</taxon>
    </lineage>
</organism>
<sequence>MHKKEEMSLEEFLTNGWKIMKPAFTIDESDETQPETESTIKDDQVSIDSTNDKKIPTDNDEKIEILKDAAVARKDFADADKLYRDIQAEIWHLKRKLKADFGEEDEFLVLETQCFEFSEKRYLYKFCPFDKVVQVVKVSKEETLIGLWESWGSDDDNHYYYMKYSRGASCWNGPNRSVEVNLQCGTENKVTSVIESSPCTYVFEFTTPALCKTLPPEIKKILKNDFTFI</sequence>
<name>A0AAV1YVY1_9ARAC</name>
<dbReference type="PROSITE" id="PS51914">
    <property type="entry name" value="MRH"/>
    <property type="match status" value="1"/>
</dbReference>